<dbReference type="Proteomes" id="UP000253529">
    <property type="component" value="Unassembled WGS sequence"/>
</dbReference>
<dbReference type="Gene3D" id="3.40.50.300">
    <property type="entry name" value="P-loop containing nucleotide triphosphate hydrolases"/>
    <property type="match status" value="1"/>
</dbReference>
<sequence>MLSAVSSLLASLSLALKQPLAGYCDVETTHGDALVTKQGDYCTFIRIGGMKRMATRDDITRLSNALRLDLSGALESKGHAIVGWYLSDPDMAAREIERINMDSCRRVGREVGLDLSDILDERLRLWSETMRWETSCFILWTRRAVLTKEELKQMKEEKAAAAKEVPRIGDAQRFFLRSELMAAHHTGFVNRVMAALRGAEVSATELSARDALVLAREALYRETAGSQWKPTLIGDKVMPRLPEDHVQNPSKEGLLWPSLRSQIFRIDAVTHGGQRVEIGENEYASVDMMIGPEDPRPFVELASWLGQDRLPWRCSFILEGGGKAGMAFKEVGSSFLSIFPANRDLQRAFASLRNLREQENHISVRLRASFATWAPLGETRKLRRRASTLAQRIEGWGNCKTARVAGDPLDGVMSSVPGLALASTGNPSLAPIGEALPLLPWSHTISPWERGSVLFRLPNGAIWPYDPSGGLMRPLVIDIFVAPPGSGKSVLANTINIGLCLSSAVLGSAKAKLPLIGKLDIGSSAEGFVRLIQEAVGPERRHEAIYTTMQFAPGYEFNAFDLQVGCEYPLPLEKAFLQNFLALLTLPPEETRPFEGMAQMISLVIDEAYRRCTEVPDGAPKRYRKGVEPLVDGAIAKYHIKLEGADAIWRDVVTALCEVEEFRLAEIAQRYAVPALEDLIAASRSEQVQDMFSELKIQTTAETVSAVFERYIYDAIRKYPTLNQPTKLDFGSARIIVLNLQEVAPTGSAASNRQTEMMYLLGRHILARNFFLRPDYVHHVPEAVRPYHAKRFREAYETVKRLDYDEWHRTQGSPQVRAQAELDSREGRKHNIQLGFASQRLSDMGDALISQSTGRFVLRAGDEREAEEVIERFNLTPASAAVVRHGLHGPGPKGAPFLAIMQIDNSKYEQLLVNNLGPIELWALSTTPDDAALRNRLYEAVGFQEALRRLAKVFPTGSAQKEVERRRSERLRGGEMEAHATQSVVEGLTAELIDGRGVALMLRPHDDMAAEYAVAAQ</sequence>
<gene>
    <name evidence="1" type="ORF">DFR50_13535</name>
</gene>
<dbReference type="RefSeq" id="WP_113891892.1">
    <property type="nucleotide sequence ID" value="NZ_QNRK01000035.1"/>
</dbReference>
<protein>
    <submittedName>
        <fullName evidence="1">Intracellular multiplication protein IcmB</fullName>
    </submittedName>
</protein>
<accession>A0A366EUS9</accession>
<comment type="caution">
    <text evidence="1">The sequence shown here is derived from an EMBL/GenBank/DDBJ whole genome shotgun (WGS) entry which is preliminary data.</text>
</comment>
<dbReference type="InterPro" id="IPR027417">
    <property type="entry name" value="P-loop_NTPase"/>
</dbReference>
<dbReference type="EMBL" id="QNRK01000035">
    <property type="protein sequence ID" value="RBP05245.1"/>
    <property type="molecule type" value="Genomic_DNA"/>
</dbReference>
<dbReference type="OrthoDB" id="7229084at2"/>
<evidence type="ECO:0000313" key="1">
    <source>
        <dbReference type="EMBL" id="RBP05245.1"/>
    </source>
</evidence>
<keyword evidence="2" id="KW-1185">Reference proteome</keyword>
<proteinExistence type="predicted"/>
<organism evidence="1 2">
    <name type="scientific">Roseiarcus fermentans</name>
    <dbReference type="NCBI Taxonomy" id="1473586"/>
    <lineage>
        <taxon>Bacteria</taxon>
        <taxon>Pseudomonadati</taxon>
        <taxon>Pseudomonadota</taxon>
        <taxon>Alphaproteobacteria</taxon>
        <taxon>Hyphomicrobiales</taxon>
        <taxon>Roseiarcaceae</taxon>
        <taxon>Roseiarcus</taxon>
    </lineage>
</organism>
<reference evidence="1 2" key="1">
    <citation type="submission" date="2018-06" db="EMBL/GenBank/DDBJ databases">
        <title>Genomic Encyclopedia of Type Strains, Phase IV (KMG-IV): sequencing the most valuable type-strain genomes for metagenomic binning, comparative biology and taxonomic classification.</title>
        <authorList>
            <person name="Goeker M."/>
        </authorList>
    </citation>
    <scope>NUCLEOTIDE SEQUENCE [LARGE SCALE GENOMIC DNA]</scope>
    <source>
        <strain evidence="1 2">DSM 24875</strain>
    </source>
</reference>
<dbReference type="AlphaFoldDB" id="A0A366EUS9"/>
<evidence type="ECO:0000313" key="2">
    <source>
        <dbReference type="Proteomes" id="UP000253529"/>
    </source>
</evidence>
<dbReference type="SUPFAM" id="SSF52540">
    <property type="entry name" value="P-loop containing nucleoside triphosphate hydrolases"/>
    <property type="match status" value="1"/>
</dbReference>
<name>A0A366EUS9_9HYPH</name>